<feature type="domain" description="Acyl-CoA dehydrogenase/oxidase C-terminal" evidence="9">
    <location>
        <begin position="269"/>
        <end position="416"/>
    </location>
</feature>
<dbReference type="Pfam" id="PF00441">
    <property type="entry name" value="Acyl-CoA_dh_1"/>
    <property type="match status" value="1"/>
</dbReference>
<dbReference type="InterPro" id="IPR013786">
    <property type="entry name" value="AcylCoA_DH/ox_N"/>
</dbReference>
<dbReference type="Gene3D" id="1.10.540.10">
    <property type="entry name" value="Acyl-CoA dehydrogenase/oxidase, N-terminal domain"/>
    <property type="match status" value="1"/>
</dbReference>
<feature type="domain" description="Acyl-CoA oxidase/dehydrogenase middle" evidence="10">
    <location>
        <begin position="162"/>
        <end position="257"/>
    </location>
</feature>
<dbReference type="InterPro" id="IPR006091">
    <property type="entry name" value="Acyl-CoA_Oxase/DH_mid-dom"/>
</dbReference>
<comment type="cofactor">
    <cofactor evidence="1 8">
        <name>FAD</name>
        <dbReference type="ChEBI" id="CHEBI:57692"/>
    </cofactor>
</comment>
<evidence type="ECO:0000256" key="8">
    <source>
        <dbReference type="RuleBase" id="RU362125"/>
    </source>
</evidence>
<dbReference type="PANTHER" id="PTHR43884">
    <property type="entry name" value="ACYL-COA DEHYDROGENASE"/>
    <property type="match status" value="1"/>
</dbReference>
<dbReference type="PROSITE" id="PS00073">
    <property type="entry name" value="ACYL_COA_DH_2"/>
    <property type="match status" value="1"/>
</dbReference>
<dbReference type="InterPro" id="IPR046373">
    <property type="entry name" value="Acyl-CoA_Oxase/DH_mid-dom_sf"/>
</dbReference>
<evidence type="ECO:0000256" key="4">
    <source>
        <dbReference type="ARBA" id="ARBA00022827"/>
    </source>
</evidence>
<evidence type="ECO:0000313" key="13">
    <source>
        <dbReference type="Proteomes" id="UP000254808"/>
    </source>
</evidence>
<dbReference type="InterPro" id="IPR006089">
    <property type="entry name" value="Acyl-CoA_DH_CS"/>
</dbReference>
<keyword evidence="13" id="KW-1185">Reference proteome</keyword>
<comment type="similarity">
    <text evidence="2 8">Belongs to the acyl-CoA dehydrogenase family.</text>
</comment>
<dbReference type="Gene3D" id="1.20.140.10">
    <property type="entry name" value="Butyryl-CoA Dehydrogenase, subunit A, domain 3"/>
    <property type="match status" value="1"/>
</dbReference>
<proteinExistence type="inferred from homology"/>
<evidence type="ECO:0000256" key="1">
    <source>
        <dbReference type="ARBA" id="ARBA00001974"/>
    </source>
</evidence>
<dbReference type="PANTHER" id="PTHR43884:SF12">
    <property type="entry name" value="ISOVALERYL-COA DEHYDROGENASE, MITOCHONDRIAL-RELATED"/>
    <property type="match status" value="1"/>
</dbReference>
<dbReference type="InterPro" id="IPR036250">
    <property type="entry name" value="AcylCo_DH-like_C"/>
</dbReference>
<dbReference type="SUPFAM" id="SSF56645">
    <property type="entry name" value="Acyl-CoA dehydrogenase NM domain-like"/>
    <property type="match status" value="1"/>
</dbReference>
<dbReference type="InterPro" id="IPR037069">
    <property type="entry name" value="AcylCoA_DH/ox_N_sf"/>
</dbReference>
<evidence type="ECO:0000259" key="10">
    <source>
        <dbReference type="Pfam" id="PF02770"/>
    </source>
</evidence>
<evidence type="ECO:0000259" key="11">
    <source>
        <dbReference type="Pfam" id="PF02771"/>
    </source>
</evidence>
<keyword evidence="5 8" id="KW-0560">Oxidoreductase</keyword>
<dbReference type="PIRSF" id="PIRSF016578">
    <property type="entry name" value="HsaA"/>
    <property type="match status" value="1"/>
</dbReference>
<dbReference type="Pfam" id="PF02771">
    <property type="entry name" value="Acyl-CoA_dh_N"/>
    <property type="match status" value="1"/>
</dbReference>
<feature type="domain" description="Acyl-CoA dehydrogenase/oxidase N-terminal" evidence="11">
    <location>
        <begin position="46"/>
        <end position="158"/>
    </location>
</feature>
<sequence length="419" mass="46082">MLVSLCLKQAKTAYIRPENRFQPILTNIEMITDTLTPPAGLGFELSEDHTMIRDSIRDFVEKRVAPTVMERDEKCAFPHDIVNELAEMNMLGIYHEEKYGGAGFDTMSFAIVLEEIARWDASLALTVASHTSLCSAHIALAGNEDQKMKYLTQLTSGKALGAWALTEPGSGSDASNMKTTAVRQGDHWVLNGSKIFITQGSVGSIYVVLAVTDRDKGAKGVTAFILEKGMKGFSYGPKLKKLGMNSSDTTEIYMEDVIVPAENQLGELGHGFIDTMKILDGGRIGIGAISVGIARGAFEESKNYAQERAQFGRPIGQNQAIQWKIVDMGVNIDAARLLVQRAAWLKDSGKPYTKEASMAKLFASEMCTQACLEAIQIHGGYGYTKEYHVERFLRDAKLLEIGEGTSEVQRMVLARQFMK</sequence>
<evidence type="ECO:0000256" key="6">
    <source>
        <dbReference type="ARBA" id="ARBA00066362"/>
    </source>
</evidence>
<dbReference type="Gene3D" id="2.40.110.10">
    <property type="entry name" value="Butyryl-CoA Dehydrogenase, subunit A, domain 2"/>
    <property type="match status" value="1"/>
</dbReference>
<dbReference type="SUPFAM" id="SSF47203">
    <property type="entry name" value="Acyl-CoA dehydrogenase C-terminal domain-like"/>
    <property type="match status" value="1"/>
</dbReference>
<dbReference type="InterPro" id="IPR009075">
    <property type="entry name" value="AcylCo_DH/oxidase_C"/>
</dbReference>
<dbReference type="Proteomes" id="UP000254808">
    <property type="component" value="Chromosome"/>
</dbReference>
<gene>
    <name evidence="12" type="ORF">CYPRO_2771</name>
</gene>
<dbReference type="FunFam" id="2.40.110.10:FF:000001">
    <property type="entry name" value="Acyl-CoA dehydrogenase, mitochondrial"/>
    <property type="match status" value="1"/>
</dbReference>
<dbReference type="GO" id="GO:0003995">
    <property type="term" value="F:acyl-CoA dehydrogenase activity"/>
    <property type="evidence" value="ECO:0007669"/>
    <property type="project" value="InterPro"/>
</dbReference>
<dbReference type="EC" id="1.3.8.10" evidence="6"/>
<accession>A0A345UNF8</accession>
<evidence type="ECO:0000256" key="2">
    <source>
        <dbReference type="ARBA" id="ARBA00009347"/>
    </source>
</evidence>
<dbReference type="Pfam" id="PF02770">
    <property type="entry name" value="Acyl-CoA_dh_M"/>
    <property type="match status" value="1"/>
</dbReference>
<evidence type="ECO:0000256" key="3">
    <source>
        <dbReference type="ARBA" id="ARBA00022630"/>
    </source>
</evidence>
<name>A0A345UNF8_9BACT</name>
<keyword evidence="4 8" id="KW-0274">FAD</keyword>
<dbReference type="KEGG" id="cprv:CYPRO_2771"/>
<dbReference type="GO" id="GO:0050660">
    <property type="term" value="F:flavin adenine dinucleotide binding"/>
    <property type="evidence" value="ECO:0007669"/>
    <property type="project" value="InterPro"/>
</dbReference>
<reference evidence="12 13" key="1">
    <citation type="submission" date="2018-03" db="EMBL/GenBank/DDBJ databases">
        <title>Phenotypic and genomic properties of Cyclonatronum proteinivorum gen. nov., sp. nov., a haloalkaliphilic bacteroidete from soda lakes possessing Na+-translocating rhodopsin.</title>
        <authorList>
            <person name="Toshchakov S.V."/>
            <person name="Korzhenkov A."/>
            <person name="Samarov N.I."/>
            <person name="Kublanov I.V."/>
            <person name="Muntyan M.S."/>
            <person name="Sorokin D.Y."/>
        </authorList>
    </citation>
    <scope>NUCLEOTIDE SEQUENCE [LARGE SCALE GENOMIC DNA]</scope>
    <source>
        <strain evidence="12 13">Omega</strain>
    </source>
</reference>
<dbReference type="FunFam" id="1.20.140.10:FF:000004">
    <property type="entry name" value="Acyl-CoA dehydrogenase FadE25"/>
    <property type="match status" value="1"/>
</dbReference>
<dbReference type="FunFam" id="1.10.540.10:FF:000002">
    <property type="entry name" value="Acyl-CoA dehydrogenase FadE19"/>
    <property type="match status" value="1"/>
</dbReference>
<evidence type="ECO:0000259" key="9">
    <source>
        <dbReference type="Pfam" id="PF00441"/>
    </source>
</evidence>
<keyword evidence="3 8" id="KW-0285">Flavoprotein</keyword>
<evidence type="ECO:0000256" key="7">
    <source>
        <dbReference type="ARBA" id="ARBA00072305"/>
    </source>
</evidence>
<dbReference type="InterPro" id="IPR009100">
    <property type="entry name" value="AcylCoA_DH/oxidase_NM_dom_sf"/>
</dbReference>
<dbReference type="EMBL" id="CP027806">
    <property type="protein sequence ID" value="AXJ02010.1"/>
    <property type="molecule type" value="Genomic_DNA"/>
</dbReference>
<evidence type="ECO:0000313" key="12">
    <source>
        <dbReference type="EMBL" id="AXJ02010.1"/>
    </source>
</evidence>
<dbReference type="AlphaFoldDB" id="A0A345UNF8"/>
<organism evidence="12 13">
    <name type="scientific">Cyclonatronum proteinivorum</name>
    <dbReference type="NCBI Taxonomy" id="1457365"/>
    <lineage>
        <taxon>Bacteria</taxon>
        <taxon>Pseudomonadati</taxon>
        <taxon>Balneolota</taxon>
        <taxon>Balneolia</taxon>
        <taxon>Balneolales</taxon>
        <taxon>Cyclonatronaceae</taxon>
        <taxon>Cyclonatronum</taxon>
    </lineage>
</organism>
<evidence type="ECO:0000256" key="5">
    <source>
        <dbReference type="ARBA" id="ARBA00023002"/>
    </source>
</evidence>
<protein>
    <recommendedName>
        <fullName evidence="7">Cyclohex-1-ene-1-carbonyl-CoA dehydrogenase</fullName>
        <ecNumber evidence="6">1.3.8.10</ecNumber>
    </recommendedName>
</protein>